<dbReference type="EMBL" id="MTKT01004810">
    <property type="protein sequence ID" value="OWM70253.1"/>
    <property type="molecule type" value="Genomic_DNA"/>
</dbReference>
<reference evidence="4" key="1">
    <citation type="journal article" date="2017" name="Plant J.">
        <title>The pomegranate (Punica granatum L.) genome and the genomics of punicalagin biosynthesis.</title>
        <authorList>
            <person name="Qin G."/>
            <person name="Xu C."/>
            <person name="Ming R."/>
            <person name="Tang H."/>
            <person name="Guyot R."/>
            <person name="Kramer E.M."/>
            <person name="Hu Y."/>
            <person name="Yi X."/>
            <person name="Qi Y."/>
            <person name="Xu X."/>
            <person name="Gao Z."/>
            <person name="Pan H."/>
            <person name="Jian J."/>
            <person name="Tian Y."/>
            <person name="Yue Z."/>
            <person name="Xu Y."/>
        </authorList>
    </citation>
    <scope>NUCLEOTIDE SEQUENCE [LARGE SCALE GENOMIC DNA]</scope>
    <source>
        <strain evidence="4">cv. Dabenzi</strain>
    </source>
</reference>
<dbReference type="Proteomes" id="UP000233551">
    <property type="component" value="Unassembled WGS sequence"/>
</dbReference>
<keyword evidence="5" id="KW-1185">Reference proteome</keyword>
<dbReference type="AlphaFoldDB" id="A0A218WCJ9"/>
<evidence type="ECO:0000313" key="3">
    <source>
        <dbReference type="EMBL" id="PKI34868.1"/>
    </source>
</evidence>
<feature type="region of interest" description="Disordered" evidence="1">
    <location>
        <begin position="1"/>
        <end position="30"/>
    </location>
</feature>
<protein>
    <submittedName>
        <fullName evidence="2">Uncharacterized protein</fullName>
    </submittedName>
</protein>
<accession>A0A218WCJ9</accession>
<dbReference type="EMBL" id="PGOL01005566">
    <property type="protein sequence ID" value="PKI34868.1"/>
    <property type="molecule type" value="Genomic_DNA"/>
</dbReference>
<gene>
    <name evidence="2" type="ORF">CDL15_Pgr026103</name>
    <name evidence="3" type="ORF">CRG98_044714</name>
</gene>
<evidence type="ECO:0000313" key="5">
    <source>
        <dbReference type="Proteomes" id="UP000233551"/>
    </source>
</evidence>
<evidence type="ECO:0000313" key="2">
    <source>
        <dbReference type="EMBL" id="OWM70253.1"/>
    </source>
</evidence>
<sequence length="84" mass="8863">MKSQPNRATTRPETFGLSSAPEFVERPEDLEDVPGLLVDETADAFDAALPGEAADGWLGNSLDVVTLDLPVMAGAARPQPLASR</sequence>
<evidence type="ECO:0000256" key="1">
    <source>
        <dbReference type="SAM" id="MobiDB-lite"/>
    </source>
</evidence>
<organism evidence="2 4">
    <name type="scientific">Punica granatum</name>
    <name type="common">Pomegranate</name>
    <dbReference type="NCBI Taxonomy" id="22663"/>
    <lineage>
        <taxon>Eukaryota</taxon>
        <taxon>Viridiplantae</taxon>
        <taxon>Streptophyta</taxon>
        <taxon>Embryophyta</taxon>
        <taxon>Tracheophyta</taxon>
        <taxon>Spermatophyta</taxon>
        <taxon>Magnoliopsida</taxon>
        <taxon>eudicotyledons</taxon>
        <taxon>Gunneridae</taxon>
        <taxon>Pentapetalae</taxon>
        <taxon>rosids</taxon>
        <taxon>malvids</taxon>
        <taxon>Myrtales</taxon>
        <taxon>Lythraceae</taxon>
        <taxon>Punica</taxon>
    </lineage>
</organism>
<comment type="caution">
    <text evidence="2">The sequence shown here is derived from an EMBL/GenBank/DDBJ whole genome shotgun (WGS) entry which is preliminary data.</text>
</comment>
<name>A0A218WCJ9_PUNGR</name>
<proteinExistence type="predicted"/>
<dbReference type="Proteomes" id="UP000197138">
    <property type="component" value="Unassembled WGS sequence"/>
</dbReference>
<reference evidence="2" key="2">
    <citation type="submission" date="2017-06" db="EMBL/GenBank/DDBJ databases">
        <title>The pomegranate genome and the genomics of punicalagin biosynthesis.</title>
        <authorList>
            <person name="Xu C."/>
        </authorList>
    </citation>
    <scope>NUCLEOTIDE SEQUENCE [LARGE SCALE GENOMIC DNA]</scope>
    <source>
        <tissue evidence="2">Fresh leaf</tissue>
    </source>
</reference>
<feature type="compositionally biased region" description="Polar residues" evidence="1">
    <location>
        <begin position="1"/>
        <end position="12"/>
    </location>
</feature>
<reference evidence="3 5" key="3">
    <citation type="submission" date="2017-11" db="EMBL/GenBank/DDBJ databases">
        <title>De-novo sequencing of pomegranate (Punica granatum L.) genome.</title>
        <authorList>
            <person name="Akparov Z."/>
            <person name="Amiraslanov A."/>
            <person name="Hajiyeva S."/>
            <person name="Abbasov M."/>
            <person name="Kaur K."/>
            <person name="Hamwieh A."/>
            <person name="Solovyev V."/>
            <person name="Salamov A."/>
            <person name="Braich B."/>
            <person name="Kosarev P."/>
            <person name="Mahmoud A."/>
            <person name="Hajiyev E."/>
            <person name="Babayeva S."/>
            <person name="Izzatullayeva V."/>
            <person name="Mammadov A."/>
            <person name="Mammadov A."/>
            <person name="Sharifova S."/>
            <person name="Ojaghi J."/>
            <person name="Eynullazada K."/>
            <person name="Bayramov B."/>
            <person name="Abdulazimova A."/>
            <person name="Shahmuradov I."/>
        </authorList>
    </citation>
    <scope>NUCLEOTIDE SEQUENCE [LARGE SCALE GENOMIC DNA]</scope>
    <source>
        <strain evidence="3">AG2017</strain>
        <strain evidence="5">cv. AG2017</strain>
        <tissue evidence="3">Leaf</tissue>
    </source>
</reference>
<evidence type="ECO:0000313" key="4">
    <source>
        <dbReference type="Proteomes" id="UP000197138"/>
    </source>
</evidence>